<dbReference type="AlphaFoldDB" id="A0A1F6AJE1"/>
<dbReference type="InterPro" id="IPR029044">
    <property type="entry name" value="Nucleotide-diphossugar_trans"/>
</dbReference>
<accession>A0A1F6AJE1</accession>
<dbReference type="Pfam" id="PF00535">
    <property type="entry name" value="Glycos_transf_2"/>
    <property type="match status" value="1"/>
</dbReference>
<proteinExistence type="predicted"/>
<dbReference type="PANTHER" id="PTHR43179">
    <property type="entry name" value="RHAMNOSYLTRANSFERASE WBBL"/>
    <property type="match status" value="1"/>
</dbReference>
<evidence type="ECO:0000313" key="3">
    <source>
        <dbReference type="Proteomes" id="UP000178759"/>
    </source>
</evidence>
<feature type="domain" description="Glycosyltransferase 2-like" evidence="1">
    <location>
        <begin position="4"/>
        <end position="116"/>
    </location>
</feature>
<dbReference type="STRING" id="1798392.A3A79_05105"/>
<comment type="caution">
    <text evidence="2">The sequence shown here is derived from an EMBL/GenBank/DDBJ whole genome shotgun (WGS) entry which is preliminary data.</text>
</comment>
<dbReference type="InterPro" id="IPR001173">
    <property type="entry name" value="Glyco_trans_2-like"/>
</dbReference>
<gene>
    <name evidence="2" type="ORF">A3A79_05105</name>
</gene>
<dbReference type="CDD" id="cd04186">
    <property type="entry name" value="GT_2_like_c"/>
    <property type="match status" value="1"/>
</dbReference>
<protein>
    <recommendedName>
        <fullName evidence="1">Glycosyltransferase 2-like domain-containing protein</fullName>
    </recommendedName>
</protein>
<dbReference type="SUPFAM" id="SSF53448">
    <property type="entry name" value="Nucleotide-diphospho-sugar transferases"/>
    <property type="match status" value="1"/>
</dbReference>
<evidence type="ECO:0000313" key="2">
    <source>
        <dbReference type="EMBL" id="OGG24533.1"/>
    </source>
</evidence>
<dbReference type="Proteomes" id="UP000178759">
    <property type="component" value="Unassembled WGS sequence"/>
</dbReference>
<name>A0A1F6AJE1_9BACT</name>
<dbReference type="PANTHER" id="PTHR43179:SF7">
    <property type="entry name" value="RHAMNOSYLTRANSFERASE WBBL"/>
    <property type="match status" value="1"/>
</dbReference>
<sequence>MDLSIVIVSFNTKKLLDDCLSSVERSLKDTNVSYEVIVVDNVSIDGTREMLKKKYPQVQTVLNSENVGFGRANNQGTRKAKGEYVFYLNSDTIVLNKAIAKLLSFARQHPKHFVGPKLLNLDRSPQSSCGPFFSLPVVFAALFLRGDRIGLTRWSPTRTRKVSWVSGAALMGPRKQLLDNLLFDEKIFMYMEEIDLLYRARKRGFRTLFYPKSVIIHLGSGSSTNKKKGPVLNIYRGLIYFYKKHHPSWKVRILLFLLKAKAAIAWSIGVVSGNSYLKETYAEAFWIA</sequence>
<reference evidence="2 3" key="1">
    <citation type="journal article" date="2016" name="Nat. Commun.">
        <title>Thousands of microbial genomes shed light on interconnected biogeochemical processes in an aquifer system.</title>
        <authorList>
            <person name="Anantharaman K."/>
            <person name="Brown C.T."/>
            <person name="Hug L.A."/>
            <person name="Sharon I."/>
            <person name="Castelle C.J."/>
            <person name="Probst A.J."/>
            <person name="Thomas B.C."/>
            <person name="Singh A."/>
            <person name="Wilkins M.J."/>
            <person name="Karaoz U."/>
            <person name="Brodie E.L."/>
            <person name="Williams K.H."/>
            <person name="Hubbard S.S."/>
            <person name="Banfield J.F."/>
        </authorList>
    </citation>
    <scope>NUCLEOTIDE SEQUENCE [LARGE SCALE GENOMIC DNA]</scope>
</reference>
<evidence type="ECO:0000259" key="1">
    <source>
        <dbReference type="Pfam" id="PF00535"/>
    </source>
</evidence>
<dbReference type="Gene3D" id="3.90.550.10">
    <property type="entry name" value="Spore Coat Polysaccharide Biosynthesis Protein SpsA, Chain A"/>
    <property type="match status" value="1"/>
</dbReference>
<organism evidence="2 3">
    <name type="scientific">Candidatus Gottesmanbacteria bacterium RIFCSPLOWO2_01_FULL_43_11b</name>
    <dbReference type="NCBI Taxonomy" id="1798392"/>
    <lineage>
        <taxon>Bacteria</taxon>
        <taxon>Candidatus Gottesmaniibacteriota</taxon>
    </lineage>
</organism>
<dbReference type="EMBL" id="MFJV01000001">
    <property type="protein sequence ID" value="OGG24533.1"/>
    <property type="molecule type" value="Genomic_DNA"/>
</dbReference>